<dbReference type="EMBL" id="CP002194">
    <property type="protein sequence ID" value="AFD27972.1"/>
    <property type="molecule type" value="Genomic_DNA"/>
</dbReference>
<dbReference type="KEGG" id="dgo:DGo_PC0180"/>
<sequence>MWRAAKSDETELGIIGALLQMDIINVFDFEVCVMKVVSILTDLQLIDDTVSGYGWMRDHEVIFLPPGSFEQAMTSGTADNLLGEAELTEEP</sequence>
<keyword evidence="2" id="KW-1185">Reference proteome</keyword>
<evidence type="ECO:0000313" key="1">
    <source>
        <dbReference type="EMBL" id="AFD27972.1"/>
    </source>
</evidence>
<protein>
    <submittedName>
        <fullName evidence="1">Uncharacterized protein</fullName>
    </submittedName>
</protein>
<reference evidence="1 2" key="1">
    <citation type="journal article" date="2012" name="PLoS ONE">
        <title>Genome sequence and transcriptome analysis of the radioresistant bacterium Deinococcus gobiensis: insights into the extreme environmental adaptations.</title>
        <authorList>
            <person name="Yuan M."/>
            <person name="Chen M."/>
            <person name="Zhang W."/>
            <person name="Lu W."/>
            <person name="Wang J."/>
            <person name="Yang M."/>
            <person name="Zhao P."/>
            <person name="Tang R."/>
            <person name="Li X."/>
            <person name="Hao Y."/>
            <person name="Zhou Z."/>
            <person name="Zhan Y."/>
            <person name="Yu H."/>
            <person name="Teng C."/>
            <person name="Yan Y."/>
            <person name="Ping S."/>
            <person name="Wang Y."/>
            <person name="Lin M."/>
        </authorList>
    </citation>
    <scope>NUCLEOTIDE SEQUENCE [LARGE SCALE GENOMIC DNA]</scope>
    <source>
        <strain evidence="2">DSM 21396 / JCM 16679 / CGMCC 1.7299 / I-0</strain>
        <plasmid evidence="1">P3</plasmid>
    </source>
</reference>
<evidence type="ECO:0000313" key="2">
    <source>
        <dbReference type="Proteomes" id="UP000007575"/>
    </source>
</evidence>
<name>H8H375_DEIGI</name>
<proteinExistence type="predicted"/>
<geneLocation type="plasmid" evidence="1 2">
    <name>P3</name>
</geneLocation>
<dbReference type="Proteomes" id="UP000007575">
    <property type="component" value="Plasmid P3"/>
</dbReference>
<dbReference type="HOGENOM" id="CLU_2422050_0_0_0"/>
<accession>H8H375</accession>
<dbReference type="AlphaFoldDB" id="H8H375"/>
<gene>
    <name evidence="1" type="ordered locus">DGo_PC0180</name>
</gene>
<keyword evidence="1" id="KW-0614">Plasmid</keyword>
<organism evidence="1 2">
    <name type="scientific">Deinococcus gobiensis (strain DSM 21396 / JCM 16679 / CGMCC 1.7299 / I-0)</name>
    <dbReference type="NCBI Taxonomy" id="745776"/>
    <lineage>
        <taxon>Bacteria</taxon>
        <taxon>Thermotogati</taxon>
        <taxon>Deinococcota</taxon>
        <taxon>Deinococci</taxon>
        <taxon>Deinococcales</taxon>
        <taxon>Deinococcaceae</taxon>
        <taxon>Deinococcus</taxon>
    </lineage>
</organism>